<keyword evidence="2" id="KW-1185">Reference proteome</keyword>
<gene>
    <name evidence="1" type="ORF">chiPu_0014247</name>
</gene>
<protein>
    <submittedName>
        <fullName evidence="1">Uncharacterized protein</fullName>
    </submittedName>
</protein>
<proteinExistence type="predicted"/>
<dbReference type="AlphaFoldDB" id="A0A401SZE3"/>
<organism evidence="1 2">
    <name type="scientific">Chiloscyllium punctatum</name>
    <name type="common">Brownbanded bambooshark</name>
    <name type="synonym">Hemiscyllium punctatum</name>
    <dbReference type="NCBI Taxonomy" id="137246"/>
    <lineage>
        <taxon>Eukaryota</taxon>
        <taxon>Metazoa</taxon>
        <taxon>Chordata</taxon>
        <taxon>Craniata</taxon>
        <taxon>Vertebrata</taxon>
        <taxon>Chondrichthyes</taxon>
        <taxon>Elasmobranchii</taxon>
        <taxon>Galeomorphii</taxon>
        <taxon>Galeoidea</taxon>
        <taxon>Orectolobiformes</taxon>
        <taxon>Hemiscylliidae</taxon>
        <taxon>Chiloscyllium</taxon>
    </lineage>
</organism>
<dbReference type="Proteomes" id="UP000287033">
    <property type="component" value="Unassembled WGS sequence"/>
</dbReference>
<accession>A0A401SZE3</accession>
<reference evidence="1 2" key="1">
    <citation type="journal article" date="2018" name="Nat. Ecol. Evol.">
        <title>Shark genomes provide insights into elasmobranch evolution and the origin of vertebrates.</title>
        <authorList>
            <person name="Hara Y"/>
            <person name="Yamaguchi K"/>
            <person name="Onimaru K"/>
            <person name="Kadota M"/>
            <person name="Koyanagi M"/>
            <person name="Keeley SD"/>
            <person name="Tatsumi K"/>
            <person name="Tanaka K"/>
            <person name="Motone F"/>
            <person name="Kageyama Y"/>
            <person name="Nozu R"/>
            <person name="Adachi N"/>
            <person name="Nishimura O"/>
            <person name="Nakagawa R"/>
            <person name="Tanegashima C"/>
            <person name="Kiyatake I"/>
            <person name="Matsumoto R"/>
            <person name="Murakumo K"/>
            <person name="Nishida K"/>
            <person name="Terakita A"/>
            <person name="Kuratani S"/>
            <person name="Sato K"/>
            <person name="Hyodo S Kuraku.S."/>
        </authorList>
    </citation>
    <scope>NUCLEOTIDE SEQUENCE [LARGE SCALE GENOMIC DNA]</scope>
</reference>
<dbReference type="EMBL" id="BEZZ01000740">
    <property type="protein sequence ID" value="GCC35759.1"/>
    <property type="molecule type" value="Genomic_DNA"/>
</dbReference>
<comment type="caution">
    <text evidence="1">The sequence shown here is derived from an EMBL/GenBank/DDBJ whole genome shotgun (WGS) entry which is preliminary data.</text>
</comment>
<name>A0A401SZE3_CHIPU</name>
<evidence type="ECO:0000313" key="2">
    <source>
        <dbReference type="Proteomes" id="UP000287033"/>
    </source>
</evidence>
<evidence type="ECO:0000313" key="1">
    <source>
        <dbReference type="EMBL" id="GCC35759.1"/>
    </source>
</evidence>
<sequence length="75" mass="8431">MPSTVRAVLRLSTYSHVGRDRGSVISRYQQDGGESVTNLLSAMLRSLLAKAFRSTHSTWTATVQRRQHHHLLKGN</sequence>